<reference evidence="3 4" key="1">
    <citation type="submission" date="2019-03" db="EMBL/GenBank/DDBJ databases">
        <title>Genomic Encyclopedia of Type Strains, Phase IV (KMG-IV): sequencing the most valuable type-strain genomes for metagenomic binning, comparative biology and taxonomic classification.</title>
        <authorList>
            <person name="Goeker M."/>
        </authorList>
    </citation>
    <scope>NUCLEOTIDE SEQUENCE [LARGE SCALE GENOMIC DNA]</scope>
    <source>
        <strain evidence="3 4">DSM 24629</strain>
    </source>
</reference>
<dbReference type="NCBIfam" id="NF003361">
    <property type="entry name" value="PRK04435.1"/>
    <property type="match status" value="1"/>
</dbReference>
<dbReference type="SUPFAM" id="SSF55021">
    <property type="entry name" value="ACT-like"/>
    <property type="match status" value="1"/>
</dbReference>
<sequence length="147" mass="16505">MPDNVNYYIIKKKALPEVFLKVVEAKKLLESEKAMTIQEAVDQVGISRSSFYKYKDTIFPFYENIRGKTITIGLKMDDEPGLLAKLLNNIANYNANILTIHQSIPINGVANLTISVEVLPTTGDIEDIIRSIESLDGVHQIKILARE</sequence>
<accession>A0A4R3MJC4</accession>
<dbReference type="Gene3D" id="3.30.70.260">
    <property type="match status" value="1"/>
</dbReference>
<feature type="domain" description="ACT" evidence="2">
    <location>
        <begin position="71"/>
        <end position="146"/>
    </location>
</feature>
<dbReference type="EMBL" id="SMAL01000008">
    <property type="protein sequence ID" value="TCT13785.1"/>
    <property type="molecule type" value="Genomic_DNA"/>
</dbReference>
<dbReference type="OrthoDB" id="9788773at2"/>
<organism evidence="3 4">
    <name type="scientific">Natranaerovirga pectinivora</name>
    <dbReference type="NCBI Taxonomy" id="682400"/>
    <lineage>
        <taxon>Bacteria</taxon>
        <taxon>Bacillati</taxon>
        <taxon>Bacillota</taxon>
        <taxon>Clostridia</taxon>
        <taxon>Lachnospirales</taxon>
        <taxon>Natranaerovirgaceae</taxon>
        <taxon>Natranaerovirga</taxon>
    </lineage>
</organism>
<evidence type="ECO:0000256" key="1">
    <source>
        <dbReference type="HAMAP-Rule" id="MF_00707"/>
    </source>
</evidence>
<comment type="caution">
    <text evidence="3">The sequence shown here is derived from an EMBL/GenBank/DDBJ whole genome shotgun (WGS) entry which is preliminary data.</text>
</comment>
<dbReference type="InterPro" id="IPR008310">
    <property type="entry name" value="UPF0735_ACT_dom-cont"/>
</dbReference>
<dbReference type="Proteomes" id="UP000294902">
    <property type="component" value="Unassembled WGS sequence"/>
</dbReference>
<dbReference type="RefSeq" id="WP_132253157.1">
    <property type="nucleotide sequence ID" value="NZ_SMAL01000008.1"/>
</dbReference>
<evidence type="ECO:0000259" key="2">
    <source>
        <dbReference type="PROSITE" id="PS51671"/>
    </source>
</evidence>
<dbReference type="HAMAP" id="MF_00707">
    <property type="entry name" value="UPF0735"/>
    <property type="match status" value="1"/>
</dbReference>
<dbReference type="Pfam" id="PF13291">
    <property type="entry name" value="ACT_4"/>
    <property type="match status" value="1"/>
</dbReference>
<proteinExistence type="inferred from homology"/>
<dbReference type="PIRSF" id="PIRSF025624">
    <property type="entry name" value="ACT_PheB"/>
    <property type="match status" value="1"/>
</dbReference>
<comment type="similarity">
    <text evidence="1">Belongs to the UPF0735 family.</text>
</comment>
<name>A0A4R3MJC4_9FIRM</name>
<gene>
    <name evidence="3" type="ORF">EDC18_10819</name>
</gene>
<keyword evidence="4" id="KW-1185">Reference proteome</keyword>
<dbReference type="AlphaFoldDB" id="A0A4R3MJC4"/>
<evidence type="ECO:0000313" key="4">
    <source>
        <dbReference type="Proteomes" id="UP000294902"/>
    </source>
</evidence>
<evidence type="ECO:0000313" key="3">
    <source>
        <dbReference type="EMBL" id="TCT13785.1"/>
    </source>
</evidence>
<dbReference type="PROSITE" id="PS51671">
    <property type="entry name" value="ACT"/>
    <property type="match status" value="1"/>
</dbReference>
<dbReference type="InterPro" id="IPR002912">
    <property type="entry name" value="ACT_dom"/>
</dbReference>
<dbReference type="InterPro" id="IPR045865">
    <property type="entry name" value="ACT-like_dom_sf"/>
</dbReference>
<protein>
    <recommendedName>
        <fullName evidence="1">UPF0735 ACT domain-containing protein EDC18_10819</fullName>
    </recommendedName>
</protein>